<feature type="domain" description="COMM" evidence="1">
    <location>
        <begin position="123"/>
        <end position="232"/>
    </location>
</feature>
<dbReference type="PROSITE" id="PS51269">
    <property type="entry name" value="COMM"/>
    <property type="match status" value="1"/>
</dbReference>
<dbReference type="InterPro" id="IPR017920">
    <property type="entry name" value="COMM"/>
</dbReference>
<dbReference type="InterPro" id="IPR037354">
    <property type="entry name" value="Commd2"/>
</dbReference>
<dbReference type="Pfam" id="PF21672">
    <property type="entry name" value="COMM_HN"/>
    <property type="match status" value="1"/>
</dbReference>
<proteinExistence type="predicted"/>
<reference evidence="2" key="1">
    <citation type="submission" date="2017-09" db="EMBL/GenBank/DDBJ databases">
        <title>Contemporary evolution of a Lepidopteran species, Heliothis virescens, in response to modern agricultural practices.</title>
        <authorList>
            <person name="Fritz M.L."/>
            <person name="Deyonke A.M."/>
            <person name="Papanicolaou A."/>
            <person name="Micinski S."/>
            <person name="Westbrook J."/>
            <person name="Gould F."/>
        </authorList>
    </citation>
    <scope>NUCLEOTIDE SEQUENCE [LARGE SCALE GENOMIC DNA]</scope>
    <source>
        <strain evidence="2">HvINT-</strain>
        <tissue evidence="2">Whole body</tissue>
    </source>
</reference>
<dbReference type="AlphaFoldDB" id="A0A2A4ITK5"/>
<evidence type="ECO:0000313" key="2">
    <source>
        <dbReference type="EMBL" id="PCG62826.1"/>
    </source>
</evidence>
<gene>
    <name evidence="2" type="ORF">B5V51_13563</name>
</gene>
<dbReference type="PANTHER" id="PTHR15857:SF0">
    <property type="entry name" value="COMM DOMAIN-CONTAINING PROTEIN 2"/>
    <property type="match status" value="1"/>
</dbReference>
<dbReference type="STRING" id="7102.A0A2A4ITK5"/>
<protein>
    <recommendedName>
        <fullName evidence="1">COMM domain-containing protein</fullName>
    </recommendedName>
</protein>
<organism evidence="2">
    <name type="scientific">Heliothis virescens</name>
    <name type="common">Tobacco budworm moth</name>
    <dbReference type="NCBI Taxonomy" id="7102"/>
    <lineage>
        <taxon>Eukaryota</taxon>
        <taxon>Metazoa</taxon>
        <taxon>Ecdysozoa</taxon>
        <taxon>Arthropoda</taxon>
        <taxon>Hexapoda</taxon>
        <taxon>Insecta</taxon>
        <taxon>Pterygota</taxon>
        <taxon>Neoptera</taxon>
        <taxon>Endopterygota</taxon>
        <taxon>Lepidoptera</taxon>
        <taxon>Glossata</taxon>
        <taxon>Ditrysia</taxon>
        <taxon>Noctuoidea</taxon>
        <taxon>Noctuidae</taxon>
        <taxon>Heliothinae</taxon>
        <taxon>Heliothis</taxon>
    </lineage>
</organism>
<dbReference type="PANTHER" id="PTHR15857">
    <property type="entry name" value="COMM DOMAIN CONTAINING PROTEIN 2"/>
    <property type="match status" value="1"/>
</dbReference>
<comment type="caution">
    <text evidence="2">The sequence shown here is derived from an EMBL/GenBank/DDBJ whole genome shotgun (WGS) entry which is preliminary data.</text>
</comment>
<evidence type="ECO:0000259" key="1">
    <source>
        <dbReference type="PROSITE" id="PS51269"/>
    </source>
</evidence>
<sequence>MIILLSELQKEHLSLLNQHSVQVLIDFCKLALDYLNNGTNEKKYSIASEKLNVSLTEVQNLVHALVYLIVEASRLNLSDADLKSSLAIAGFSAEQQEVLAKLHNTKKAELSDALYLLQQKDPTYQDLSWRFEIQVATRSNMEQIKPIIAMDFMIMKPKNYGLYTDHKDRTGYEKEKDKSLNPIQINSSIQDAKAASHCQNIVSHILLQCDLPNLLHLTNKLEQALKESKSQHVRKVQRSL</sequence>
<dbReference type="EMBL" id="NWSH01007745">
    <property type="protein sequence ID" value="PCG62826.1"/>
    <property type="molecule type" value="Genomic_DNA"/>
</dbReference>
<name>A0A2A4ITK5_HELVI</name>
<accession>A0A2A4ITK5</accession>